<keyword evidence="2" id="KW-1185">Reference proteome</keyword>
<sequence length="72" mass="8838">MAKFRRDWKVRTEECPTFHIVSLQDFEGQVKQEKKRDTEEGAQPSITTLSLSLYSMEENQWRDRRQMEKRMW</sequence>
<dbReference type="EMBL" id="BSDR01000001">
    <property type="protein sequence ID" value="GLI35365.1"/>
    <property type="molecule type" value="Genomic_DNA"/>
</dbReference>
<organism evidence="1 2">
    <name type="scientific">Desulforhabdus amnigena</name>
    <dbReference type="NCBI Taxonomy" id="40218"/>
    <lineage>
        <taxon>Bacteria</taxon>
        <taxon>Pseudomonadati</taxon>
        <taxon>Thermodesulfobacteriota</taxon>
        <taxon>Syntrophobacteria</taxon>
        <taxon>Syntrophobacterales</taxon>
        <taxon>Syntrophobacteraceae</taxon>
        <taxon>Desulforhabdus</taxon>
    </lineage>
</organism>
<name>A0A9W6FUX2_9BACT</name>
<comment type="caution">
    <text evidence="1">The sequence shown here is derived from an EMBL/GenBank/DDBJ whole genome shotgun (WGS) entry which is preliminary data.</text>
</comment>
<accession>A0A9W6FUX2</accession>
<evidence type="ECO:0000313" key="1">
    <source>
        <dbReference type="EMBL" id="GLI35365.1"/>
    </source>
</evidence>
<evidence type="ECO:0000313" key="2">
    <source>
        <dbReference type="Proteomes" id="UP001144372"/>
    </source>
</evidence>
<proteinExistence type="predicted"/>
<protein>
    <submittedName>
        <fullName evidence="1">Uncharacterized protein</fullName>
    </submittedName>
</protein>
<gene>
    <name evidence="1" type="ORF">DAMNIGENAA_27980</name>
</gene>
<dbReference type="Proteomes" id="UP001144372">
    <property type="component" value="Unassembled WGS sequence"/>
</dbReference>
<dbReference type="AlphaFoldDB" id="A0A9W6FUX2"/>
<reference evidence="1" key="1">
    <citation type="submission" date="2022-12" db="EMBL/GenBank/DDBJ databases">
        <title>Reference genome sequencing for broad-spectrum identification of bacterial and archaeal isolates by mass spectrometry.</title>
        <authorList>
            <person name="Sekiguchi Y."/>
            <person name="Tourlousse D.M."/>
        </authorList>
    </citation>
    <scope>NUCLEOTIDE SEQUENCE</scope>
    <source>
        <strain evidence="1">ASRB1</strain>
    </source>
</reference>